<dbReference type="PANTHER" id="PTHR42752:SF1">
    <property type="entry name" value="IMIDAZOLONEPROPIONASE-RELATED"/>
    <property type="match status" value="1"/>
</dbReference>
<dbReference type="SUPFAM" id="SSF51556">
    <property type="entry name" value="Metallo-dependent hydrolases"/>
    <property type="match status" value="1"/>
</dbReference>
<feature type="domain" description="Amidohydrolase-related" evidence="8">
    <location>
        <begin position="72"/>
        <end position="393"/>
    </location>
</feature>
<feature type="binding site" evidence="7">
    <location>
        <position position="89"/>
    </location>
    <ligand>
        <name>4-imidazolone-5-propanoate</name>
        <dbReference type="ChEBI" id="CHEBI:77893"/>
    </ligand>
</feature>
<evidence type="ECO:0000256" key="6">
    <source>
        <dbReference type="ARBA" id="ARBA00023004"/>
    </source>
</evidence>
<feature type="binding site" evidence="7">
    <location>
        <position position="185"/>
    </location>
    <ligand>
        <name>4-imidazolone-5-propanoate</name>
        <dbReference type="ChEBI" id="CHEBI:77893"/>
    </ligand>
</feature>
<reference evidence="10" key="1">
    <citation type="journal article" date="2024" name="Toxins">
        <title>Genome Sequence Analysis of Native Xenorhabdus Strains Isolated from Entomopathogenic Nematodes in Argentina.</title>
        <authorList>
            <person name="Palma L."/>
            <person name="Frizzo L."/>
            <person name="Kaiser S."/>
            <person name="Berry C."/>
            <person name="Caballero P."/>
            <person name="Bode H.B."/>
            <person name="Del Valle E.E."/>
        </authorList>
    </citation>
    <scope>NUCLEOTIDE SEQUENCE [LARGE SCALE GENOMIC DNA]</scope>
    <source>
        <strain evidence="10">Reich</strain>
    </source>
</reference>
<feature type="binding site" evidence="7">
    <location>
        <position position="80"/>
    </location>
    <ligand>
        <name>Zn(2+)</name>
        <dbReference type="ChEBI" id="CHEBI:29105"/>
    </ligand>
</feature>
<sequence length="425" mass="47102">MSIELKDSDVIWRNARLATMNPIIKHMDGKSHYGMLEQHDLIVRDEKILAVLPTGSIPTHQSEIIDVKQRLITPGLIDCHTHLVFGGNRASEWEQRLNGISYAEISAKGGGINATVNATRNSSSQQLEIAAQKRLNALIAEGVTTVEMKSGYGLDLENEEKQLNVVRALAQKNPIEISPTLLSAHAVPPEYKHDPDAYIDLVCDSILPTLWQKRLFESVDVFCETVGFNLSQAKRLFDAAKRLGIPVKGHVEQLSNLGGSELVAEYRGLSVDHIEYLDEKGIEAIGRSGTVAVLLPGAFYFLKETQRPPVALLRQYGVPMAISTDFNPGTSPFTSLRLIMNMACVQFGLTPEEAWMGVTTHAARALGRADSHGQLAAGYMADFIVWDAHNPVDILYELGRNPLDYRVYRGEITRHDHLNRVCDNE</sequence>
<comment type="catalytic activity">
    <reaction evidence="7">
        <text>4-imidazolone-5-propanoate + H2O = N-formimidoyl-L-glutamate</text>
        <dbReference type="Rhea" id="RHEA:23660"/>
        <dbReference type="ChEBI" id="CHEBI:15377"/>
        <dbReference type="ChEBI" id="CHEBI:58928"/>
        <dbReference type="ChEBI" id="CHEBI:77893"/>
        <dbReference type="EC" id="3.5.2.7"/>
    </reaction>
</comment>
<evidence type="ECO:0000256" key="3">
    <source>
        <dbReference type="ARBA" id="ARBA00022801"/>
    </source>
</evidence>
<proteinExistence type="inferred from homology"/>
<evidence type="ECO:0000256" key="5">
    <source>
        <dbReference type="ARBA" id="ARBA00022833"/>
    </source>
</evidence>
<dbReference type="GO" id="GO:0050480">
    <property type="term" value="F:imidazolonepropionase activity"/>
    <property type="evidence" value="ECO:0007669"/>
    <property type="project" value="UniProtKB-EC"/>
</dbReference>
<dbReference type="SUPFAM" id="SSF51338">
    <property type="entry name" value="Composite domain of metallo-dependent hydrolases"/>
    <property type="match status" value="1"/>
</dbReference>
<feature type="binding site" evidence="7">
    <location>
        <position position="250"/>
    </location>
    <ligand>
        <name>Zn(2+)</name>
        <dbReference type="ChEBI" id="CHEBI:29105"/>
    </ligand>
</feature>
<feature type="binding site" evidence="7">
    <location>
        <position position="82"/>
    </location>
    <ligand>
        <name>Fe(3+)</name>
        <dbReference type="ChEBI" id="CHEBI:29034"/>
    </ligand>
</feature>
<feature type="binding site" evidence="7">
    <location>
        <position position="325"/>
    </location>
    <ligand>
        <name>Zn(2+)</name>
        <dbReference type="ChEBI" id="CHEBI:29105"/>
    </ligand>
</feature>
<evidence type="ECO:0000256" key="4">
    <source>
        <dbReference type="ARBA" id="ARBA00022808"/>
    </source>
</evidence>
<gene>
    <name evidence="7" type="primary">hutI</name>
    <name evidence="9" type="ORF">FE394_10215</name>
</gene>
<dbReference type="RefSeq" id="WP_319926290.1">
    <property type="nucleotide sequence ID" value="NZ_VCDP01000034.1"/>
</dbReference>
<feature type="binding site" evidence="7">
    <location>
        <position position="330"/>
    </location>
    <ligand>
        <name>4-imidazolone-5-propanoate</name>
        <dbReference type="ChEBI" id="CHEBI:77893"/>
    </ligand>
</feature>
<comment type="pathway">
    <text evidence="7">Amino-acid degradation; L-histidine degradation into L-glutamate; N-formimidoyl-L-glutamate from L-histidine: step 3/3.</text>
</comment>
<dbReference type="EMBL" id="VCDP01000034">
    <property type="protein sequence ID" value="MDX7999569.1"/>
    <property type="molecule type" value="Genomic_DNA"/>
</dbReference>
<keyword evidence="10" id="KW-1185">Reference proteome</keyword>
<dbReference type="InterPro" id="IPR006680">
    <property type="entry name" value="Amidohydro-rel"/>
</dbReference>
<keyword evidence="2 7" id="KW-0479">Metal-binding</keyword>
<dbReference type="Proteomes" id="UP001271640">
    <property type="component" value="Unassembled WGS sequence"/>
</dbReference>
<feature type="binding site" evidence="7">
    <location>
        <position position="329"/>
    </location>
    <ligand>
        <name>N-formimidoyl-L-glutamate</name>
        <dbReference type="ChEBI" id="CHEBI:58928"/>
    </ligand>
</feature>
<dbReference type="InterPro" id="IPR011059">
    <property type="entry name" value="Metal-dep_hydrolase_composite"/>
</dbReference>
<protein>
    <recommendedName>
        <fullName evidence="1 7">Imidazolonepropionase</fullName>
        <ecNumber evidence="1 7">3.5.2.7</ecNumber>
    </recommendedName>
    <alternativeName>
        <fullName evidence="7">Imidazolone-5-propionate hydrolase</fullName>
    </alternativeName>
</protein>
<comment type="similarity">
    <text evidence="7">Belongs to the metallo-dependent hydrolases superfamily. HutI family.</text>
</comment>
<dbReference type="Gene3D" id="2.30.40.10">
    <property type="entry name" value="Urease, subunit C, domain 1"/>
    <property type="match status" value="1"/>
</dbReference>
<comment type="subcellular location">
    <subcellularLocation>
        <location evidence="7">Cytoplasm</location>
    </subcellularLocation>
</comment>
<dbReference type="CDD" id="cd01296">
    <property type="entry name" value="Imidazolone-5PH"/>
    <property type="match status" value="1"/>
</dbReference>
<evidence type="ECO:0000256" key="1">
    <source>
        <dbReference type="ARBA" id="ARBA00012864"/>
    </source>
</evidence>
<feature type="binding site" evidence="7">
    <location>
        <position position="80"/>
    </location>
    <ligand>
        <name>Fe(3+)</name>
        <dbReference type="ChEBI" id="CHEBI:29034"/>
    </ligand>
</feature>
<feature type="binding site" evidence="7">
    <location>
        <position position="253"/>
    </location>
    <ligand>
        <name>4-imidazolone-5-propanoate</name>
        <dbReference type="ChEBI" id="CHEBI:77893"/>
    </ligand>
</feature>
<dbReference type="HAMAP" id="MF_00372">
    <property type="entry name" value="HutI"/>
    <property type="match status" value="1"/>
</dbReference>
<evidence type="ECO:0000256" key="2">
    <source>
        <dbReference type="ARBA" id="ARBA00022723"/>
    </source>
</evidence>
<dbReference type="InterPro" id="IPR005920">
    <property type="entry name" value="HutI"/>
</dbReference>
<organism evidence="9 10">
    <name type="scientific">Xenorhabdus littoralis</name>
    <dbReference type="NCBI Taxonomy" id="2582835"/>
    <lineage>
        <taxon>Bacteria</taxon>
        <taxon>Pseudomonadati</taxon>
        <taxon>Pseudomonadota</taxon>
        <taxon>Gammaproteobacteria</taxon>
        <taxon>Enterobacterales</taxon>
        <taxon>Morganellaceae</taxon>
        <taxon>Xenorhabdus</taxon>
    </lineage>
</organism>
<comment type="cofactor">
    <cofactor evidence="7">
        <name>Zn(2+)</name>
        <dbReference type="ChEBI" id="CHEBI:29105"/>
    </cofactor>
    <cofactor evidence="7">
        <name>Fe(3+)</name>
        <dbReference type="ChEBI" id="CHEBI:29034"/>
    </cofactor>
    <text evidence="7">Binds 1 zinc or iron ion per subunit.</text>
</comment>
<accession>A0ABU4SLP9</accession>
<evidence type="ECO:0000313" key="10">
    <source>
        <dbReference type="Proteomes" id="UP001271640"/>
    </source>
</evidence>
<dbReference type="Pfam" id="PF01979">
    <property type="entry name" value="Amidohydro_1"/>
    <property type="match status" value="1"/>
</dbReference>
<evidence type="ECO:0000313" key="9">
    <source>
        <dbReference type="EMBL" id="MDX7999569.1"/>
    </source>
</evidence>
<dbReference type="EC" id="3.5.2.7" evidence="1 7"/>
<keyword evidence="7" id="KW-0963">Cytoplasm</keyword>
<comment type="function">
    <text evidence="7">Catalyzes the hydrolytic cleavage of the carbon-nitrogen bond in imidazolone-5-propanoate to yield N-formimidoyl-L-glutamate. It is the third step in the universal histidine degradation pathway.</text>
</comment>
<dbReference type="Gene3D" id="3.20.20.140">
    <property type="entry name" value="Metal-dependent hydrolases"/>
    <property type="match status" value="1"/>
</dbReference>
<evidence type="ECO:0000256" key="7">
    <source>
        <dbReference type="HAMAP-Rule" id="MF_00372"/>
    </source>
</evidence>
<feature type="binding site" evidence="7">
    <location>
        <position position="152"/>
    </location>
    <ligand>
        <name>N-formimidoyl-L-glutamate</name>
        <dbReference type="ChEBI" id="CHEBI:58928"/>
    </ligand>
</feature>
<feature type="binding site" evidence="7">
    <location>
        <position position="82"/>
    </location>
    <ligand>
        <name>Zn(2+)</name>
        <dbReference type="ChEBI" id="CHEBI:29105"/>
    </ligand>
</feature>
<keyword evidence="5 7" id="KW-0862">Zinc</keyword>
<feature type="binding site" evidence="7">
    <location>
        <position position="327"/>
    </location>
    <ligand>
        <name>N-formimidoyl-L-glutamate</name>
        <dbReference type="ChEBI" id="CHEBI:58928"/>
    </ligand>
</feature>
<keyword evidence="6 7" id="KW-0408">Iron</keyword>
<dbReference type="InterPro" id="IPR032466">
    <property type="entry name" value="Metal_Hydrolase"/>
</dbReference>
<comment type="caution">
    <text evidence="9">The sequence shown here is derived from an EMBL/GenBank/DDBJ whole genome shotgun (WGS) entry which is preliminary data.</text>
</comment>
<keyword evidence="4 7" id="KW-0369">Histidine metabolism</keyword>
<keyword evidence="3 7" id="KW-0378">Hydrolase</keyword>
<dbReference type="NCBIfam" id="TIGR01224">
    <property type="entry name" value="hutI"/>
    <property type="match status" value="1"/>
</dbReference>
<evidence type="ECO:0000259" key="8">
    <source>
        <dbReference type="Pfam" id="PF01979"/>
    </source>
</evidence>
<name>A0ABU4SLP9_9GAMM</name>
<feature type="binding site" evidence="7">
    <location>
        <position position="325"/>
    </location>
    <ligand>
        <name>Fe(3+)</name>
        <dbReference type="ChEBI" id="CHEBI:29034"/>
    </ligand>
</feature>
<feature type="binding site" evidence="7">
    <location>
        <position position="250"/>
    </location>
    <ligand>
        <name>Fe(3+)</name>
        <dbReference type="ChEBI" id="CHEBI:29034"/>
    </ligand>
</feature>
<feature type="binding site" evidence="7">
    <location>
        <position position="152"/>
    </location>
    <ligand>
        <name>4-imidazolone-5-propanoate</name>
        <dbReference type="ChEBI" id="CHEBI:77893"/>
    </ligand>
</feature>
<dbReference type="PANTHER" id="PTHR42752">
    <property type="entry name" value="IMIDAZOLONEPROPIONASE"/>
    <property type="match status" value="1"/>
</dbReference>